<protein>
    <recommendedName>
        <fullName evidence="2">DDH domain-containing protein</fullName>
    </recommendedName>
</protein>
<feature type="non-terminal residue" evidence="1">
    <location>
        <position position="104"/>
    </location>
</feature>
<comment type="caution">
    <text evidence="1">The sequence shown here is derived from an EMBL/GenBank/DDBJ whole genome shotgun (WGS) entry which is preliminary data.</text>
</comment>
<dbReference type="PANTHER" id="PTHR47618">
    <property type="entry name" value="BIFUNCTIONAL OLIGORIBONUCLEASE AND PAP PHOSPHATASE NRNA"/>
    <property type="match status" value="1"/>
</dbReference>
<proteinExistence type="predicted"/>
<dbReference type="InterPro" id="IPR038763">
    <property type="entry name" value="DHH_sf"/>
</dbReference>
<dbReference type="EMBL" id="LAZR01065366">
    <property type="protein sequence ID" value="KKK55703.1"/>
    <property type="molecule type" value="Genomic_DNA"/>
</dbReference>
<evidence type="ECO:0000313" key="1">
    <source>
        <dbReference type="EMBL" id="KKK55703.1"/>
    </source>
</evidence>
<gene>
    <name evidence="1" type="ORF">LCGC14_3071910</name>
</gene>
<dbReference type="AlphaFoldDB" id="A0A0F8WGG5"/>
<accession>A0A0F8WGG5</accession>
<dbReference type="Gene3D" id="3.90.1640.10">
    <property type="entry name" value="inorganic pyrophosphatase (n-terminal core)"/>
    <property type="match status" value="1"/>
</dbReference>
<organism evidence="1">
    <name type="scientific">marine sediment metagenome</name>
    <dbReference type="NCBI Taxonomy" id="412755"/>
    <lineage>
        <taxon>unclassified sequences</taxon>
        <taxon>metagenomes</taxon>
        <taxon>ecological metagenomes</taxon>
    </lineage>
</organism>
<reference evidence="1" key="1">
    <citation type="journal article" date="2015" name="Nature">
        <title>Complex archaea that bridge the gap between prokaryotes and eukaryotes.</title>
        <authorList>
            <person name="Spang A."/>
            <person name="Saw J.H."/>
            <person name="Jorgensen S.L."/>
            <person name="Zaremba-Niedzwiedzka K."/>
            <person name="Martijn J."/>
            <person name="Lind A.E."/>
            <person name="van Eijk R."/>
            <person name="Schleper C."/>
            <person name="Guy L."/>
            <person name="Ettema T.J."/>
        </authorList>
    </citation>
    <scope>NUCLEOTIDE SEQUENCE</scope>
</reference>
<dbReference type="PANTHER" id="PTHR47618:SF1">
    <property type="entry name" value="BIFUNCTIONAL OLIGORIBONUCLEASE AND PAP PHOSPHATASE NRNA"/>
    <property type="match status" value="1"/>
</dbReference>
<evidence type="ECO:0008006" key="2">
    <source>
        <dbReference type="Google" id="ProtNLM"/>
    </source>
</evidence>
<dbReference type="SUPFAM" id="SSF64182">
    <property type="entry name" value="DHH phosphoesterases"/>
    <property type="match status" value="1"/>
</dbReference>
<sequence>MWKQIADVINSGRKFLITSHLFLEGDAVGSEIALKHFLKGLGKEAIIVNNEALPVVYRYLDPKKEIKFLKKDGIGTDIQDFDAIFIVDVGSWGQLGDFAEMIQS</sequence>
<dbReference type="InterPro" id="IPR051319">
    <property type="entry name" value="Oligoribo/pAp-PDE_c-di-AMP_PDE"/>
</dbReference>
<name>A0A0F8WGG5_9ZZZZ</name>